<sequence length="206" mass="21227">MTSPRPYQRRRSRPIIATATVLFLLAAATWVVVLVTTSGGPADTTCTPPATGPVPGTVIDRAELDTAAPVAPTDVRFQVLNAGGQRGQANLVSAQLGDLEFKESSSPTNDPQYPDGDMDCLGQLRFGPSGQGAAETLALVMPCVEMVRDDRTGAGVDVVIGAAFSDVAPGRAARDVLDELAAPAGESGRPAVDPAALQQARDNGCT</sequence>
<proteinExistence type="predicted"/>
<keyword evidence="4" id="KW-1185">Reference proteome</keyword>
<gene>
    <name evidence="3" type="ORF">EV383_2290</name>
</gene>
<reference evidence="3 4" key="1">
    <citation type="submission" date="2019-02" db="EMBL/GenBank/DDBJ databases">
        <title>Sequencing the genomes of 1000 actinobacteria strains.</title>
        <authorList>
            <person name="Klenk H.-P."/>
        </authorList>
    </citation>
    <scope>NUCLEOTIDE SEQUENCE [LARGE SCALE GENOMIC DNA]</scope>
    <source>
        <strain evidence="3 4">DSM 45779</strain>
    </source>
</reference>
<evidence type="ECO:0000313" key="4">
    <source>
        <dbReference type="Proteomes" id="UP000291591"/>
    </source>
</evidence>
<organism evidence="3 4">
    <name type="scientific">Pseudonocardia sediminis</name>
    <dbReference type="NCBI Taxonomy" id="1397368"/>
    <lineage>
        <taxon>Bacteria</taxon>
        <taxon>Bacillati</taxon>
        <taxon>Actinomycetota</taxon>
        <taxon>Actinomycetes</taxon>
        <taxon>Pseudonocardiales</taxon>
        <taxon>Pseudonocardiaceae</taxon>
        <taxon>Pseudonocardia</taxon>
    </lineage>
</organism>
<dbReference type="Pfam" id="PF13399">
    <property type="entry name" value="LytR_C"/>
    <property type="match status" value="1"/>
</dbReference>
<evidence type="ECO:0000313" key="3">
    <source>
        <dbReference type="EMBL" id="RZT85425.1"/>
    </source>
</evidence>
<dbReference type="OrthoDB" id="5194885at2"/>
<dbReference type="EMBL" id="SHKL01000001">
    <property type="protein sequence ID" value="RZT85425.1"/>
    <property type="molecule type" value="Genomic_DNA"/>
</dbReference>
<feature type="domain" description="LytR/CpsA/Psr regulator C-terminal" evidence="2">
    <location>
        <begin position="74"/>
        <end position="164"/>
    </location>
</feature>
<dbReference type="NCBIfam" id="NF035953">
    <property type="entry name" value="integrity_Cei"/>
    <property type="match status" value="1"/>
</dbReference>
<comment type="caution">
    <text evidence="3">The sequence shown here is derived from an EMBL/GenBank/DDBJ whole genome shotgun (WGS) entry which is preliminary data.</text>
</comment>
<dbReference type="RefSeq" id="WP_130289888.1">
    <property type="nucleotide sequence ID" value="NZ_SHKL01000001.1"/>
</dbReference>
<dbReference type="AlphaFoldDB" id="A0A4Q7UUJ6"/>
<protein>
    <submittedName>
        <fullName evidence="3">LytR cell envelope-related transcriptional attenuator</fullName>
    </submittedName>
</protein>
<feature type="region of interest" description="Disordered" evidence="1">
    <location>
        <begin position="182"/>
        <end position="206"/>
    </location>
</feature>
<evidence type="ECO:0000259" key="2">
    <source>
        <dbReference type="Pfam" id="PF13399"/>
    </source>
</evidence>
<accession>A0A4Q7UUJ6</accession>
<evidence type="ECO:0000256" key="1">
    <source>
        <dbReference type="SAM" id="MobiDB-lite"/>
    </source>
</evidence>
<dbReference type="Proteomes" id="UP000291591">
    <property type="component" value="Unassembled WGS sequence"/>
</dbReference>
<name>A0A4Q7UUJ6_PSEST</name>
<dbReference type="InterPro" id="IPR027381">
    <property type="entry name" value="LytR/CpsA/Psr_C"/>
</dbReference>